<accession>A0A1I2BGI7</accession>
<dbReference type="AlphaFoldDB" id="A0A1I2BGI7"/>
<sequence length="95" mass="10383">MNPIVQSNANPLQAAAISYSLTIPAAIPNLSGSTCLFVQKTLTDLPDRLKALNQSGHLNNYEVVFLQQALLLLQVELSLLPEYQVSLNYQEVVAT</sequence>
<proteinExistence type="predicted"/>
<name>A0A1I2BGI7_9BACT</name>
<reference evidence="1 2" key="1">
    <citation type="submission" date="2016-10" db="EMBL/GenBank/DDBJ databases">
        <authorList>
            <person name="de Groot N.N."/>
        </authorList>
    </citation>
    <scope>NUCLEOTIDE SEQUENCE [LARGE SCALE GENOMIC DNA]</scope>
    <source>
        <strain evidence="1 2">DSM 26130</strain>
    </source>
</reference>
<dbReference type="Proteomes" id="UP000198598">
    <property type="component" value="Unassembled WGS sequence"/>
</dbReference>
<evidence type="ECO:0000313" key="1">
    <source>
        <dbReference type="EMBL" id="SFE55179.1"/>
    </source>
</evidence>
<protein>
    <submittedName>
        <fullName evidence="1">Uncharacterized protein</fullName>
    </submittedName>
</protein>
<dbReference type="OrthoDB" id="963737at2"/>
<dbReference type="RefSeq" id="WP_093831953.1">
    <property type="nucleotide sequence ID" value="NZ_FOLQ01000015.1"/>
</dbReference>
<dbReference type="EMBL" id="FOLQ01000015">
    <property type="protein sequence ID" value="SFE55179.1"/>
    <property type="molecule type" value="Genomic_DNA"/>
</dbReference>
<keyword evidence="2" id="KW-1185">Reference proteome</keyword>
<evidence type="ECO:0000313" key="2">
    <source>
        <dbReference type="Proteomes" id="UP000198598"/>
    </source>
</evidence>
<gene>
    <name evidence="1" type="ORF">SAMN05216167_11594</name>
</gene>
<dbReference type="STRING" id="662367.SAMN05216167_11594"/>
<organism evidence="1 2">
    <name type="scientific">Spirosoma endophyticum</name>
    <dbReference type="NCBI Taxonomy" id="662367"/>
    <lineage>
        <taxon>Bacteria</taxon>
        <taxon>Pseudomonadati</taxon>
        <taxon>Bacteroidota</taxon>
        <taxon>Cytophagia</taxon>
        <taxon>Cytophagales</taxon>
        <taxon>Cytophagaceae</taxon>
        <taxon>Spirosoma</taxon>
    </lineage>
</organism>